<dbReference type="Proteomes" id="UP001148838">
    <property type="component" value="Unassembled WGS sequence"/>
</dbReference>
<feature type="region of interest" description="Disordered" evidence="1">
    <location>
        <begin position="122"/>
        <end position="150"/>
    </location>
</feature>
<dbReference type="EMBL" id="JAJSOF020000009">
    <property type="protein sequence ID" value="KAJ4445991.1"/>
    <property type="molecule type" value="Genomic_DNA"/>
</dbReference>
<comment type="caution">
    <text evidence="2">The sequence shown here is derived from an EMBL/GenBank/DDBJ whole genome shotgun (WGS) entry which is preliminary data.</text>
</comment>
<gene>
    <name evidence="2" type="ORF">ANN_12677</name>
</gene>
<evidence type="ECO:0000313" key="3">
    <source>
        <dbReference type="Proteomes" id="UP001148838"/>
    </source>
</evidence>
<feature type="compositionally biased region" description="Basic and acidic residues" evidence="1">
    <location>
        <begin position="134"/>
        <end position="144"/>
    </location>
</feature>
<accession>A0ABQ8TH75</accession>
<keyword evidence="3" id="KW-1185">Reference proteome</keyword>
<reference evidence="2 3" key="1">
    <citation type="journal article" date="2022" name="Allergy">
        <title>Genome assembly and annotation of Periplaneta americana reveal a comprehensive cockroach allergen profile.</title>
        <authorList>
            <person name="Wang L."/>
            <person name="Xiong Q."/>
            <person name="Saelim N."/>
            <person name="Wang L."/>
            <person name="Nong W."/>
            <person name="Wan A.T."/>
            <person name="Shi M."/>
            <person name="Liu X."/>
            <person name="Cao Q."/>
            <person name="Hui J.H.L."/>
            <person name="Sookrung N."/>
            <person name="Leung T.F."/>
            <person name="Tungtrongchitr A."/>
            <person name="Tsui S.K.W."/>
        </authorList>
    </citation>
    <scope>NUCLEOTIDE SEQUENCE [LARGE SCALE GENOMIC DNA]</scope>
    <source>
        <strain evidence="2">PWHHKU_190912</strain>
    </source>
</reference>
<evidence type="ECO:0000313" key="2">
    <source>
        <dbReference type="EMBL" id="KAJ4445991.1"/>
    </source>
</evidence>
<sequence length="150" mass="16466">MAGLCKGGNEPPGSLKASNRGVGVGDEWRYVHEMQFVGDMTKVLGRSVGILTFRARVSDVCNHKMKTGVLNPSAVDCKLLIEIRLHNKDAEATLRPTPKLEDHPSSAVRDAYSIYSQLSSISGGRLLNPEPEDAPCRGDRDPKYMESNWP</sequence>
<name>A0ABQ8TH75_PERAM</name>
<organism evidence="2 3">
    <name type="scientific">Periplaneta americana</name>
    <name type="common">American cockroach</name>
    <name type="synonym">Blatta americana</name>
    <dbReference type="NCBI Taxonomy" id="6978"/>
    <lineage>
        <taxon>Eukaryota</taxon>
        <taxon>Metazoa</taxon>
        <taxon>Ecdysozoa</taxon>
        <taxon>Arthropoda</taxon>
        <taxon>Hexapoda</taxon>
        <taxon>Insecta</taxon>
        <taxon>Pterygota</taxon>
        <taxon>Neoptera</taxon>
        <taxon>Polyneoptera</taxon>
        <taxon>Dictyoptera</taxon>
        <taxon>Blattodea</taxon>
        <taxon>Blattoidea</taxon>
        <taxon>Blattidae</taxon>
        <taxon>Blattinae</taxon>
        <taxon>Periplaneta</taxon>
    </lineage>
</organism>
<protein>
    <submittedName>
        <fullName evidence="2">Uncharacterized protein</fullName>
    </submittedName>
</protein>
<proteinExistence type="predicted"/>
<evidence type="ECO:0000256" key="1">
    <source>
        <dbReference type="SAM" id="MobiDB-lite"/>
    </source>
</evidence>